<dbReference type="STRING" id="240302.BN982_01654"/>
<dbReference type="PANTHER" id="PTHR43649">
    <property type="entry name" value="ARABINOSE-BINDING PROTEIN-RELATED"/>
    <property type="match status" value="1"/>
</dbReference>
<dbReference type="InterPro" id="IPR006059">
    <property type="entry name" value="SBP"/>
</dbReference>
<dbReference type="PROSITE" id="PS51257">
    <property type="entry name" value="PROKAR_LIPOPROTEIN"/>
    <property type="match status" value="1"/>
</dbReference>
<keyword evidence="3" id="KW-1003">Cell membrane</keyword>
<proteinExistence type="inferred from homology"/>
<evidence type="ECO:0000256" key="6">
    <source>
        <dbReference type="ARBA" id="ARBA00023139"/>
    </source>
</evidence>
<keyword evidence="6" id="KW-0564">Palmitate</keyword>
<feature type="signal peptide" evidence="8">
    <location>
        <begin position="1"/>
        <end position="29"/>
    </location>
</feature>
<evidence type="ECO:0000256" key="3">
    <source>
        <dbReference type="ARBA" id="ARBA00022475"/>
    </source>
</evidence>
<protein>
    <submittedName>
        <fullName evidence="9">Carbohydrate ABC transporter substrate-binding protein, CUT1 family (TC 3.A.1.1.-)</fullName>
    </submittedName>
</protein>
<evidence type="ECO:0000256" key="7">
    <source>
        <dbReference type="ARBA" id="ARBA00023288"/>
    </source>
</evidence>
<dbReference type="EMBL" id="FOSB01000006">
    <property type="protein sequence ID" value="SFK05180.1"/>
    <property type="molecule type" value="Genomic_DNA"/>
</dbReference>
<dbReference type="Pfam" id="PF01547">
    <property type="entry name" value="SBP_bac_1"/>
    <property type="match status" value="1"/>
</dbReference>
<keyword evidence="4 8" id="KW-0732">Signal</keyword>
<dbReference type="PANTHER" id="PTHR43649:SF33">
    <property type="entry name" value="POLYGALACTURONAN_RHAMNOGALACTURONAN-BINDING PROTEIN YTCQ"/>
    <property type="match status" value="1"/>
</dbReference>
<gene>
    <name evidence="9" type="ORF">SAMN04487936_106312</name>
</gene>
<dbReference type="AlphaFoldDB" id="A0A1I3WCP6"/>
<dbReference type="GO" id="GO:0055085">
    <property type="term" value="P:transmembrane transport"/>
    <property type="evidence" value="ECO:0007669"/>
    <property type="project" value="InterPro"/>
</dbReference>
<accession>A0A1I3WCP6</accession>
<evidence type="ECO:0000256" key="8">
    <source>
        <dbReference type="SAM" id="SignalP"/>
    </source>
</evidence>
<keyword evidence="7" id="KW-0449">Lipoprotein</keyword>
<dbReference type="InterPro" id="IPR006061">
    <property type="entry name" value="SBP_1_CS"/>
</dbReference>
<sequence>MKKKVHFGLLAAFSLLMVTLIGCSTSAGSEDKITVDVFQYKVELKEEIEELAKMYEEENPDVKINVQTLGGGSNYGQSLVTKFSSSEEPDIFNVAGPSEVANYREHLADLSDTKSVETALDGTLNGVTDGEEVLGIPLNQEGYGLIYNKKVLEEAGVDPDSIKTYEDLKAAAETIDKQKDSLGIEAVFAEPGAEKWPMGFHLANSYLAPEFNNDISEAYNSETVEFERGDELKRMLDLINEYGAQPILSISYSQQVEELFALGKVAMIKQGNWVYNSIYEIDPEFAENNIGIIPLPVEGFEGTIPVGVAMYWGVNKTADEEVIQASKDFLDWMNTSETGKQYVMEEFKFIPAFEGYETSMISDPISKEIYEYAASGEVMGWVFNGFPVSWPGGALPVNMQKYLGGKITWEEMIDDSQEKWVELREN</sequence>
<reference evidence="10" key="1">
    <citation type="submission" date="2016-10" db="EMBL/GenBank/DDBJ databases">
        <authorList>
            <person name="Varghese N."/>
            <person name="Submissions S."/>
        </authorList>
    </citation>
    <scope>NUCLEOTIDE SEQUENCE [LARGE SCALE GENOMIC DNA]</scope>
    <source>
        <strain evidence="10">CGMCC 1.3704</strain>
    </source>
</reference>
<evidence type="ECO:0000313" key="10">
    <source>
        <dbReference type="Proteomes" id="UP000183557"/>
    </source>
</evidence>
<evidence type="ECO:0000256" key="1">
    <source>
        <dbReference type="ARBA" id="ARBA00008520"/>
    </source>
</evidence>
<keyword evidence="2" id="KW-0813">Transport</keyword>
<dbReference type="InterPro" id="IPR050490">
    <property type="entry name" value="Bact_solute-bd_prot1"/>
</dbReference>
<feature type="chain" id="PRO_5010271457" evidence="8">
    <location>
        <begin position="30"/>
        <end position="426"/>
    </location>
</feature>
<evidence type="ECO:0000256" key="4">
    <source>
        <dbReference type="ARBA" id="ARBA00022729"/>
    </source>
</evidence>
<organism evidence="9 10">
    <name type="scientific">Halobacillus dabanensis</name>
    <dbReference type="NCBI Taxonomy" id="240302"/>
    <lineage>
        <taxon>Bacteria</taxon>
        <taxon>Bacillati</taxon>
        <taxon>Bacillota</taxon>
        <taxon>Bacilli</taxon>
        <taxon>Bacillales</taxon>
        <taxon>Bacillaceae</taxon>
        <taxon>Halobacillus</taxon>
    </lineage>
</organism>
<keyword evidence="10" id="KW-1185">Reference proteome</keyword>
<dbReference type="eggNOG" id="COG1653">
    <property type="taxonomic scope" value="Bacteria"/>
</dbReference>
<dbReference type="Proteomes" id="UP000183557">
    <property type="component" value="Unassembled WGS sequence"/>
</dbReference>
<evidence type="ECO:0000256" key="2">
    <source>
        <dbReference type="ARBA" id="ARBA00022448"/>
    </source>
</evidence>
<keyword evidence="5" id="KW-0472">Membrane</keyword>
<dbReference type="Gene3D" id="3.40.190.10">
    <property type="entry name" value="Periplasmic binding protein-like II"/>
    <property type="match status" value="2"/>
</dbReference>
<evidence type="ECO:0000313" key="9">
    <source>
        <dbReference type="EMBL" id="SFK05180.1"/>
    </source>
</evidence>
<dbReference type="OrthoDB" id="9763054at2"/>
<comment type="similarity">
    <text evidence="1">Belongs to the bacterial solute-binding protein 1 family.</text>
</comment>
<dbReference type="RefSeq" id="WP_075036907.1">
    <property type="nucleotide sequence ID" value="NZ_FOSB01000006.1"/>
</dbReference>
<dbReference type="SUPFAM" id="SSF53850">
    <property type="entry name" value="Periplasmic binding protein-like II"/>
    <property type="match status" value="1"/>
</dbReference>
<dbReference type="PROSITE" id="PS01037">
    <property type="entry name" value="SBP_BACTERIAL_1"/>
    <property type="match status" value="1"/>
</dbReference>
<name>A0A1I3WCP6_HALDA</name>
<evidence type="ECO:0000256" key="5">
    <source>
        <dbReference type="ARBA" id="ARBA00023136"/>
    </source>
</evidence>